<accession>A0AAE9LUV2</accession>
<protein>
    <submittedName>
        <fullName evidence="1">Collagen triple helix repeat containing protein</fullName>
    </submittedName>
</protein>
<evidence type="ECO:0000313" key="1">
    <source>
        <dbReference type="EMBL" id="USL89261.1"/>
    </source>
</evidence>
<keyword evidence="2" id="KW-1185">Reference proteome</keyword>
<gene>
    <name evidence="1" type="ORF">vBBceSLY1_00042</name>
</gene>
<organism evidence="1 2">
    <name type="scientific">Bacillus phage vB_BceS_LY1</name>
    <dbReference type="NCBI Taxonomy" id="2950459"/>
    <lineage>
        <taxon>Viruses</taxon>
        <taxon>Duplodnaviria</taxon>
        <taxon>Heunggongvirae</taxon>
        <taxon>Uroviricota</taxon>
        <taxon>Caudoviricetes</taxon>
        <taxon>Gutmannvirinae</taxon>
        <taxon>Layangavirus</taxon>
        <taxon>Layangavirus LY1</taxon>
    </lineage>
</organism>
<evidence type="ECO:0000313" key="2">
    <source>
        <dbReference type="Proteomes" id="UP001214971"/>
    </source>
</evidence>
<dbReference type="EMBL" id="ON366410">
    <property type="protein sequence ID" value="USL89261.1"/>
    <property type="molecule type" value="Genomic_DNA"/>
</dbReference>
<name>A0AAE9LUV2_9CAUD</name>
<proteinExistence type="predicted"/>
<sequence length="75" mass="8280">MITVDDFLSLTEDNRKEVSVKFGKIPSTYTSGRPTVILDGMTVATVKRYPYIGSFTPRANARVMIVQGVIIGDIK</sequence>
<keyword evidence="1" id="KW-0176">Collagen</keyword>
<dbReference type="Proteomes" id="UP001214971">
    <property type="component" value="Segment"/>
</dbReference>
<reference evidence="1" key="1">
    <citation type="submission" date="2022-04" db="EMBL/GenBank/DDBJ databases">
        <authorList>
            <person name="Yang M."/>
            <person name="Tan S."/>
        </authorList>
    </citation>
    <scope>NUCLEOTIDE SEQUENCE</scope>
</reference>